<evidence type="ECO:0000256" key="11">
    <source>
        <dbReference type="RuleBase" id="RU363096"/>
    </source>
</evidence>
<evidence type="ECO:0000256" key="7">
    <source>
        <dbReference type="ARBA" id="ARBA00022832"/>
    </source>
</evidence>
<keyword evidence="9 11" id="KW-0443">Lipid metabolism</keyword>
<dbReference type="Gene3D" id="3.10.129.10">
    <property type="entry name" value="Hotdog Thioesterase"/>
    <property type="match status" value="1"/>
</dbReference>
<keyword evidence="5 11" id="KW-0934">Plastid</keyword>
<comment type="subcellular location">
    <subcellularLocation>
        <location evidence="1 11">Plastid</location>
        <location evidence="1 11">Chloroplast</location>
    </subcellularLocation>
</comment>
<keyword evidence="6 11" id="KW-0378">Hydrolase</keyword>
<dbReference type="InterPro" id="IPR029069">
    <property type="entry name" value="HotDog_dom_sf"/>
</dbReference>
<evidence type="ECO:0000259" key="12">
    <source>
        <dbReference type="Pfam" id="PF01643"/>
    </source>
</evidence>
<dbReference type="PANTHER" id="PTHR31727:SF6">
    <property type="entry name" value="OLEOYL-ACYL CARRIER PROTEIN THIOESTERASE 1, CHLOROPLASTIC"/>
    <property type="match status" value="1"/>
</dbReference>
<reference evidence="15" key="1">
    <citation type="journal article" date="2024" name="IScience">
        <title>Strigolactones Initiate the Formation of Haustorium-like Structures in Castilleja.</title>
        <authorList>
            <person name="Buerger M."/>
            <person name="Peterson D."/>
            <person name="Chory J."/>
        </authorList>
    </citation>
    <scope>NUCLEOTIDE SEQUENCE [LARGE SCALE GENOMIC DNA]</scope>
</reference>
<comment type="similarity">
    <text evidence="2 11">Belongs to the acyl-ACP thioesterase family.</text>
</comment>
<evidence type="ECO:0000256" key="3">
    <source>
        <dbReference type="ARBA" id="ARBA00022516"/>
    </source>
</evidence>
<evidence type="ECO:0000256" key="8">
    <source>
        <dbReference type="ARBA" id="ARBA00022946"/>
    </source>
</evidence>
<evidence type="ECO:0000313" key="15">
    <source>
        <dbReference type="Proteomes" id="UP001632038"/>
    </source>
</evidence>
<dbReference type="EC" id="3.1.2.-" evidence="11"/>
<evidence type="ECO:0000256" key="2">
    <source>
        <dbReference type="ARBA" id="ARBA00006500"/>
    </source>
</evidence>
<dbReference type="GO" id="GO:0006633">
    <property type="term" value="P:fatty acid biosynthetic process"/>
    <property type="evidence" value="ECO:0007669"/>
    <property type="project" value="UniProtKB-KW"/>
</dbReference>
<keyword evidence="15" id="KW-1185">Reference proteome</keyword>
<sequence>MLMAAGGGFLASNVSATAQIRRICPFPSSIISPRGTGAARRWNPNSLPVISVATEPKSPANSPTLADRVRLGGLTEDGLSYEERIIVRSYEVGPNKTITIQIIASYLQDIACNHFLSLGYTTDDGFSTTNSMRKLNLILVLSRMHIELYKYPAWNDVIEIEAWVHIEGNMGFRRQWIIKDYSTGEVIGRATGKWLLMHQETRRFHKVVSEIVDECQIFTSNVPRYAFPDENKAWLKKIEKIDESYHYSKHRLEPRRTDVDMNDHLNYVTYIGWILESISEIINGYELQSLTIDFRQECRLGDIIDSLAIRESSDDHHEHNVNDGLLRFRHSLRRLSSNGSETTRARTVWRKKTEK</sequence>
<dbReference type="EMBL" id="JAVIJP010000099">
    <property type="protein sequence ID" value="KAL3615965.1"/>
    <property type="molecule type" value="Genomic_DNA"/>
</dbReference>
<dbReference type="GO" id="GO:0009507">
    <property type="term" value="C:chloroplast"/>
    <property type="evidence" value="ECO:0007669"/>
    <property type="project" value="UniProtKB-SubCell"/>
</dbReference>
<feature type="domain" description="Acyl-ACP thioesterase N-terminal hotdog" evidence="12">
    <location>
        <begin position="79"/>
        <end position="214"/>
    </location>
</feature>
<evidence type="ECO:0000256" key="4">
    <source>
        <dbReference type="ARBA" id="ARBA00022528"/>
    </source>
</evidence>
<dbReference type="Pfam" id="PF01643">
    <property type="entry name" value="Acyl-ACP_TE"/>
    <property type="match status" value="1"/>
</dbReference>
<keyword evidence="4 11" id="KW-0150">Chloroplast</keyword>
<dbReference type="Pfam" id="PF20791">
    <property type="entry name" value="Acyl-ACP_TE_C"/>
    <property type="match status" value="1"/>
</dbReference>
<comment type="function">
    <text evidence="11">Plays an essential role in chain termination during de novo fatty acid synthesis.</text>
</comment>
<dbReference type="AlphaFoldDB" id="A0ABD3BEY4"/>
<dbReference type="PANTHER" id="PTHR31727">
    <property type="entry name" value="OLEOYL-ACYL CARRIER PROTEIN THIOESTERASE 1, CHLOROPLASTIC"/>
    <property type="match status" value="1"/>
</dbReference>
<evidence type="ECO:0000256" key="10">
    <source>
        <dbReference type="ARBA" id="ARBA00023160"/>
    </source>
</evidence>
<keyword evidence="10 11" id="KW-0275">Fatty acid biosynthesis</keyword>
<evidence type="ECO:0000256" key="1">
    <source>
        <dbReference type="ARBA" id="ARBA00004229"/>
    </source>
</evidence>
<dbReference type="InterPro" id="IPR002864">
    <property type="entry name" value="Acyl-ACP_thioesterase_NHD"/>
</dbReference>
<protein>
    <recommendedName>
        <fullName evidence="11">Acyl-[acyl-carrier-protein] hydrolase</fullName>
        <ecNumber evidence="11">3.1.2.-</ecNumber>
    </recommendedName>
</protein>
<comment type="caution">
    <text evidence="14">The sequence shown here is derived from an EMBL/GenBank/DDBJ whole genome shotgun (WGS) entry which is preliminary data.</text>
</comment>
<accession>A0ABD3BEY4</accession>
<name>A0ABD3BEY4_9LAMI</name>
<evidence type="ECO:0000259" key="13">
    <source>
        <dbReference type="Pfam" id="PF20791"/>
    </source>
</evidence>
<dbReference type="InterPro" id="IPR049427">
    <property type="entry name" value="Acyl-ACP_TE_C"/>
</dbReference>
<dbReference type="CDD" id="cd00586">
    <property type="entry name" value="4HBT"/>
    <property type="match status" value="1"/>
</dbReference>
<organism evidence="14 15">
    <name type="scientific">Castilleja foliolosa</name>
    <dbReference type="NCBI Taxonomy" id="1961234"/>
    <lineage>
        <taxon>Eukaryota</taxon>
        <taxon>Viridiplantae</taxon>
        <taxon>Streptophyta</taxon>
        <taxon>Embryophyta</taxon>
        <taxon>Tracheophyta</taxon>
        <taxon>Spermatophyta</taxon>
        <taxon>Magnoliopsida</taxon>
        <taxon>eudicotyledons</taxon>
        <taxon>Gunneridae</taxon>
        <taxon>Pentapetalae</taxon>
        <taxon>asterids</taxon>
        <taxon>lamiids</taxon>
        <taxon>Lamiales</taxon>
        <taxon>Orobanchaceae</taxon>
        <taxon>Pedicularideae</taxon>
        <taxon>Castillejinae</taxon>
        <taxon>Castilleja</taxon>
    </lineage>
</organism>
<proteinExistence type="inferred from homology"/>
<dbReference type="InterPro" id="IPR045023">
    <property type="entry name" value="FATA/B"/>
</dbReference>
<keyword evidence="8" id="KW-0809">Transit peptide</keyword>
<dbReference type="FunFam" id="3.10.129.10:FF:000014">
    <property type="entry name" value="Acyl-[acyl-carrier-protein] hydrolase"/>
    <property type="match status" value="1"/>
</dbReference>
<dbReference type="Proteomes" id="UP001632038">
    <property type="component" value="Unassembled WGS sequence"/>
</dbReference>
<keyword evidence="3 11" id="KW-0444">Lipid biosynthesis</keyword>
<evidence type="ECO:0000256" key="6">
    <source>
        <dbReference type="ARBA" id="ARBA00022801"/>
    </source>
</evidence>
<evidence type="ECO:0000256" key="9">
    <source>
        <dbReference type="ARBA" id="ARBA00023098"/>
    </source>
</evidence>
<keyword evidence="7 11" id="KW-0276">Fatty acid metabolism</keyword>
<evidence type="ECO:0000256" key="5">
    <source>
        <dbReference type="ARBA" id="ARBA00022640"/>
    </source>
</evidence>
<feature type="domain" description="Acyl-ACP thioesterase-like C-terminal" evidence="13">
    <location>
        <begin position="246"/>
        <end position="351"/>
    </location>
</feature>
<gene>
    <name evidence="14" type="ORF">CASFOL_040259</name>
</gene>
<dbReference type="GO" id="GO:0016787">
    <property type="term" value="F:hydrolase activity"/>
    <property type="evidence" value="ECO:0007669"/>
    <property type="project" value="UniProtKB-KW"/>
</dbReference>
<dbReference type="SUPFAM" id="SSF54637">
    <property type="entry name" value="Thioesterase/thiol ester dehydrase-isomerase"/>
    <property type="match status" value="2"/>
</dbReference>
<evidence type="ECO:0000313" key="14">
    <source>
        <dbReference type="EMBL" id="KAL3615965.1"/>
    </source>
</evidence>